<proteinExistence type="predicted"/>
<evidence type="ECO:0000256" key="1">
    <source>
        <dbReference type="SAM" id="MobiDB-lite"/>
    </source>
</evidence>
<gene>
    <name evidence="2" type="ORF">CTheo_9267</name>
</gene>
<evidence type="ECO:0000313" key="2">
    <source>
        <dbReference type="EMBL" id="KAB5581300.1"/>
    </source>
</evidence>
<keyword evidence="3" id="KW-1185">Reference proteome</keyword>
<sequence>MAASSPIACNVQDVIEPLQQLSLSAEPVQQPIISSERSTQDANAKLYRWWNFPSPPNWSPSHSLCTGPGTRRTLPTSH</sequence>
<comment type="caution">
    <text evidence="2">The sequence shown here is derived from an EMBL/GenBank/DDBJ whole genome shotgun (WGS) entry which is preliminary data.</text>
</comment>
<accession>A0A5N5PP44</accession>
<dbReference type="AlphaFoldDB" id="A0A5N5PP44"/>
<name>A0A5N5PP44_9AGAM</name>
<protein>
    <submittedName>
        <fullName evidence="2">Uncharacterized protein</fullName>
    </submittedName>
</protein>
<dbReference type="Proteomes" id="UP000383932">
    <property type="component" value="Unassembled WGS sequence"/>
</dbReference>
<evidence type="ECO:0000313" key="3">
    <source>
        <dbReference type="Proteomes" id="UP000383932"/>
    </source>
</evidence>
<dbReference type="EMBL" id="SSOP01001237">
    <property type="protein sequence ID" value="KAB5581300.1"/>
    <property type="molecule type" value="Genomic_DNA"/>
</dbReference>
<organism evidence="2 3">
    <name type="scientific">Ceratobasidium theobromae</name>
    <dbReference type="NCBI Taxonomy" id="1582974"/>
    <lineage>
        <taxon>Eukaryota</taxon>
        <taxon>Fungi</taxon>
        <taxon>Dikarya</taxon>
        <taxon>Basidiomycota</taxon>
        <taxon>Agaricomycotina</taxon>
        <taxon>Agaricomycetes</taxon>
        <taxon>Cantharellales</taxon>
        <taxon>Ceratobasidiaceae</taxon>
        <taxon>Ceratobasidium</taxon>
    </lineage>
</organism>
<feature type="region of interest" description="Disordered" evidence="1">
    <location>
        <begin position="59"/>
        <end position="78"/>
    </location>
</feature>
<reference evidence="2 3" key="1">
    <citation type="journal article" date="2019" name="Fungal Biol. Biotechnol.">
        <title>Draft genome sequence of fastidious pathogen Ceratobasidium theobromae, which causes vascular-streak dieback in Theobroma cacao.</title>
        <authorList>
            <person name="Ali S.S."/>
            <person name="Asman A."/>
            <person name="Shao J."/>
            <person name="Firmansyah A.P."/>
            <person name="Susilo A.W."/>
            <person name="Rosmana A."/>
            <person name="McMahon P."/>
            <person name="Junaid M."/>
            <person name="Guest D."/>
            <person name="Kheng T.Y."/>
            <person name="Meinhardt L.W."/>
            <person name="Bailey B.A."/>
        </authorList>
    </citation>
    <scope>NUCLEOTIDE SEQUENCE [LARGE SCALE GENOMIC DNA]</scope>
    <source>
        <strain evidence="2 3">CT2</strain>
    </source>
</reference>